<accession>A0AAQ3JNV0</accession>
<feature type="compositionally biased region" description="Low complexity" evidence="1">
    <location>
        <begin position="191"/>
        <end position="207"/>
    </location>
</feature>
<evidence type="ECO:0000256" key="1">
    <source>
        <dbReference type="SAM" id="MobiDB-lite"/>
    </source>
</evidence>
<dbReference type="InterPro" id="IPR008889">
    <property type="entry name" value="VQ"/>
</dbReference>
<sequence length="207" mass="22132">MASLFYSASTGSRGSPGAGEFNCNGADSLSAIFQSSDLPIVPPQLPPQPPSSIYNHRPFFDPIPYLDSTTPSWPRRASVKSSDFRAPTNIAAAAVNSLDPASTPRSTKKRTRSSRRAPTRVLTTNTSNFRAMVQQFTGVPSSPFHKAGSTAAATFSSLFGRSQLDIFRSSTILQPPPFLRRPFPDKLVQVSSSTTNPTLSSSSSSSS</sequence>
<feature type="region of interest" description="Disordered" evidence="1">
    <location>
        <begin position="1"/>
        <end position="21"/>
    </location>
</feature>
<feature type="region of interest" description="Disordered" evidence="1">
    <location>
        <begin position="183"/>
        <end position="207"/>
    </location>
</feature>
<proteinExistence type="predicted"/>
<feature type="region of interest" description="Disordered" evidence="1">
    <location>
        <begin position="99"/>
        <end position="119"/>
    </location>
</feature>
<gene>
    <name evidence="3" type="ORF">Cni_G00856</name>
</gene>
<dbReference type="AlphaFoldDB" id="A0AAQ3JNV0"/>
<dbReference type="EMBL" id="CP136890">
    <property type="protein sequence ID" value="WOK92165.1"/>
    <property type="molecule type" value="Genomic_DNA"/>
</dbReference>
<keyword evidence="4" id="KW-1185">Reference proteome</keyword>
<evidence type="ECO:0000259" key="2">
    <source>
        <dbReference type="Pfam" id="PF05678"/>
    </source>
</evidence>
<organism evidence="3 4">
    <name type="scientific">Canna indica</name>
    <name type="common">Indian-shot</name>
    <dbReference type="NCBI Taxonomy" id="4628"/>
    <lineage>
        <taxon>Eukaryota</taxon>
        <taxon>Viridiplantae</taxon>
        <taxon>Streptophyta</taxon>
        <taxon>Embryophyta</taxon>
        <taxon>Tracheophyta</taxon>
        <taxon>Spermatophyta</taxon>
        <taxon>Magnoliopsida</taxon>
        <taxon>Liliopsida</taxon>
        <taxon>Zingiberales</taxon>
        <taxon>Cannaceae</taxon>
        <taxon>Canna</taxon>
    </lineage>
</organism>
<feature type="compositionally biased region" description="Basic residues" evidence="1">
    <location>
        <begin position="106"/>
        <end position="118"/>
    </location>
</feature>
<evidence type="ECO:0000313" key="4">
    <source>
        <dbReference type="Proteomes" id="UP001327560"/>
    </source>
</evidence>
<feature type="domain" description="VQ" evidence="2">
    <location>
        <begin position="116"/>
        <end position="143"/>
    </location>
</feature>
<dbReference type="InterPro" id="IPR039609">
    <property type="entry name" value="VQ_15/22"/>
</dbReference>
<protein>
    <recommendedName>
        <fullName evidence="2">VQ domain-containing protein</fullName>
    </recommendedName>
</protein>
<reference evidence="3 4" key="1">
    <citation type="submission" date="2023-10" db="EMBL/GenBank/DDBJ databases">
        <title>Chromosome-scale genome assembly provides insights into flower coloration mechanisms of Canna indica.</title>
        <authorList>
            <person name="Li C."/>
        </authorList>
    </citation>
    <scope>NUCLEOTIDE SEQUENCE [LARGE SCALE GENOMIC DNA]</scope>
    <source>
        <tissue evidence="3">Flower</tissue>
    </source>
</reference>
<dbReference type="PANTHER" id="PTHR33179:SF4">
    <property type="entry name" value="VQ MOTIF-CONTAINING PROTEIN"/>
    <property type="match status" value="1"/>
</dbReference>
<evidence type="ECO:0000313" key="3">
    <source>
        <dbReference type="EMBL" id="WOK92165.1"/>
    </source>
</evidence>
<dbReference type="Proteomes" id="UP001327560">
    <property type="component" value="Chromosome 1"/>
</dbReference>
<dbReference type="PANTHER" id="PTHR33179">
    <property type="entry name" value="VQ MOTIF-CONTAINING PROTEIN"/>
    <property type="match status" value="1"/>
</dbReference>
<name>A0AAQ3JNV0_9LILI</name>
<feature type="compositionally biased region" description="Polar residues" evidence="1">
    <location>
        <begin position="1"/>
        <end position="13"/>
    </location>
</feature>
<dbReference type="Pfam" id="PF05678">
    <property type="entry name" value="VQ"/>
    <property type="match status" value="1"/>
</dbReference>